<evidence type="ECO:0000256" key="1">
    <source>
        <dbReference type="ARBA" id="ARBA00022603"/>
    </source>
</evidence>
<organism evidence="5 6">
    <name type="scientific">Demequina activiva</name>
    <dbReference type="NCBI Taxonomy" id="1582364"/>
    <lineage>
        <taxon>Bacteria</taxon>
        <taxon>Bacillati</taxon>
        <taxon>Actinomycetota</taxon>
        <taxon>Actinomycetes</taxon>
        <taxon>Micrococcales</taxon>
        <taxon>Demequinaceae</taxon>
        <taxon>Demequina</taxon>
    </lineage>
</organism>
<evidence type="ECO:0000313" key="5">
    <source>
        <dbReference type="EMBL" id="GIG54261.1"/>
    </source>
</evidence>
<comment type="caution">
    <text evidence="5">The sequence shown here is derived from an EMBL/GenBank/DDBJ whole genome shotgun (WGS) entry which is preliminary data.</text>
</comment>
<evidence type="ECO:0000256" key="2">
    <source>
        <dbReference type="ARBA" id="ARBA00022679"/>
    </source>
</evidence>
<dbReference type="CDD" id="cd02440">
    <property type="entry name" value="AdoMet_MTases"/>
    <property type="match status" value="1"/>
</dbReference>
<keyword evidence="1 5" id="KW-0489">Methyltransferase</keyword>
<dbReference type="EMBL" id="BONR01000002">
    <property type="protein sequence ID" value="GIG54261.1"/>
    <property type="molecule type" value="Genomic_DNA"/>
</dbReference>
<protein>
    <submittedName>
        <fullName evidence="5">16S RNA G1207 methylase RsmC</fullName>
    </submittedName>
</protein>
<name>A0A919Q3K2_9MICO</name>
<accession>A0A919Q3K2</accession>
<dbReference type="GO" id="GO:0032259">
    <property type="term" value="P:methylation"/>
    <property type="evidence" value="ECO:0007669"/>
    <property type="project" value="UniProtKB-KW"/>
</dbReference>
<feature type="domain" description="Methyltransferase small" evidence="4">
    <location>
        <begin position="50"/>
        <end position="192"/>
    </location>
</feature>
<gene>
    <name evidence="5" type="ORF">Dac01nite_10130</name>
</gene>
<sequence>MLVPLSHRPPTGTTTGGTVASVSEDHYFSAQPASADERRLIPVRLAGRDVEVETASGIFSPGHIDLGTQVLLRHLPPAPAGAVLDLGCGWGPLALTAALGTADARVTALDVNRRALDLASRNAARLGVADRVAAVTADEVPADARFDAIWSNPPIRIGKDALHELLAAWLPRLAADGEAWLVVQRNLGADSLARWISDQRGADGEPWGRLEKVGSAKGFRVLRLVRD</sequence>
<dbReference type="Pfam" id="PF05175">
    <property type="entry name" value="MTS"/>
    <property type="match status" value="1"/>
</dbReference>
<keyword evidence="2" id="KW-0808">Transferase</keyword>
<dbReference type="Proteomes" id="UP000652354">
    <property type="component" value="Unassembled WGS sequence"/>
</dbReference>
<dbReference type="AlphaFoldDB" id="A0A919Q3K2"/>
<feature type="region of interest" description="Disordered" evidence="3">
    <location>
        <begin position="1"/>
        <end position="22"/>
    </location>
</feature>
<keyword evidence="6" id="KW-1185">Reference proteome</keyword>
<evidence type="ECO:0000256" key="3">
    <source>
        <dbReference type="SAM" id="MobiDB-lite"/>
    </source>
</evidence>
<dbReference type="SUPFAM" id="SSF53335">
    <property type="entry name" value="S-adenosyl-L-methionine-dependent methyltransferases"/>
    <property type="match status" value="1"/>
</dbReference>
<dbReference type="PANTHER" id="PTHR47816:SF4">
    <property type="entry name" value="RIBOSOMAL RNA SMALL SUBUNIT METHYLTRANSFERASE C"/>
    <property type="match status" value="1"/>
</dbReference>
<dbReference type="Gene3D" id="3.40.50.150">
    <property type="entry name" value="Vaccinia Virus protein VP39"/>
    <property type="match status" value="1"/>
</dbReference>
<reference evidence="5" key="1">
    <citation type="submission" date="2021-01" db="EMBL/GenBank/DDBJ databases">
        <title>Whole genome shotgun sequence of Demequina activiva NBRC 110675.</title>
        <authorList>
            <person name="Komaki H."/>
            <person name="Tamura T."/>
        </authorList>
    </citation>
    <scope>NUCLEOTIDE SEQUENCE</scope>
    <source>
        <strain evidence="5">NBRC 110675</strain>
    </source>
</reference>
<evidence type="ECO:0000313" key="6">
    <source>
        <dbReference type="Proteomes" id="UP000652354"/>
    </source>
</evidence>
<evidence type="ECO:0000259" key="4">
    <source>
        <dbReference type="Pfam" id="PF05175"/>
    </source>
</evidence>
<dbReference type="InterPro" id="IPR046977">
    <property type="entry name" value="RsmC/RlmG"/>
</dbReference>
<dbReference type="InterPro" id="IPR007848">
    <property type="entry name" value="Small_mtfrase_dom"/>
</dbReference>
<dbReference type="InterPro" id="IPR029063">
    <property type="entry name" value="SAM-dependent_MTases_sf"/>
</dbReference>
<dbReference type="PANTHER" id="PTHR47816">
    <property type="entry name" value="RIBOSOMAL RNA SMALL SUBUNIT METHYLTRANSFERASE C"/>
    <property type="match status" value="1"/>
</dbReference>
<dbReference type="GO" id="GO:0008757">
    <property type="term" value="F:S-adenosylmethionine-dependent methyltransferase activity"/>
    <property type="evidence" value="ECO:0007669"/>
    <property type="project" value="InterPro"/>
</dbReference>
<proteinExistence type="predicted"/>